<dbReference type="AlphaFoldDB" id="Q8GIT1"/>
<reference evidence="2" key="4">
    <citation type="submission" date="2005-08" db="EMBL/GenBank/DDBJ databases">
        <authorList>
            <consortium name="US DOE Joint Genome Institute"/>
            <person name="Copeland A."/>
            <person name="Lucas S."/>
            <person name="Lapidus A."/>
            <person name="Barry K."/>
            <person name="Detter J.C."/>
            <person name="Glavina T."/>
            <person name="Hammon N."/>
            <person name="Israni S."/>
            <person name="Pitluck S."/>
            <person name="Schmutz J."/>
            <person name="Larimer F."/>
            <person name="Land M."/>
            <person name="Lykidis A."/>
            <person name="Golden S."/>
            <person name="Richardson P."/>
        </authorList>
    </citation>
    <scope>NUCLEOTIDE SEQUENCE</scope>
    <source>
        <strain evidence="2">PCC 7942</strain>
    </source>
</reference>
<dbReference type="PaxDb" id="1140-Synpcc7942_2485"/>
<organism evidence="1">
    <name type="scientific">Synechococcus elongatus (strain ATCC 33912 / PCC 7942 / FACHB-805)</name>
    <name type="common">Anacystis nidulans R2</name>
    <dbReference type="NCBI Taxonomy" id="1140"/>
    <lineage>
        <taxon>Bacteria</taxon>
        <taxon>Bacillati</taxon>
        <taxon>Cyanobacteriota</taxon>
        <taxon>Cyanophyceae</taxon>
        <taxon>Synechococcales</taxon>
        <taxon>Synechococcaceae</taxon>
        <taxon>Synechococcus</taxon>
    </lineage>
</organism>
<reference evidence="2" key="5">
    <citation type="submission" date="2022-05" db="EMBL/GenBank/DDBJ databases">
        <title>Complete sequence of chromosome 1 of Synechococcus elongatus PCC 7942.</title>
        <authorList>
            <person name="Copeland A."/>
            <person name="Lucas S."/>
            <person name="Lapidus A."/>
            <person name="Barry K."/>
            <person name="Detter J.C."/>
            <person name="Glavina T."/>
            <person name="Hammon N."/>
            <person name="Israni S."/>
            <person name="Pitluck S."/>
            <person name="Schmutz J."/>
            <person name="Larimer F."/>
            <person name="Land M."/>
            <person name="Kyrpides N."/>
            <person name="Lykidis A."/>
            <person name="Golden S."/>
            <person name="Richardson P."/>
        </authorList>
    </citation>
    <scope>NUCLEOTIDE SEQUENCE</scope>
    <source>
        <strain evidence="2">PCC 7942</strain>
    </source>
</reference>
<accession>Q8GIT1</accession>
<sequence length="197" mass="21323">MKRIHKRSRRSQLGFSLVEILVAAILTVLLAQATAAALRISVQTQNRASTENSFENAIVADLEQVRAINRNLCRNPNFDRTATTSPNNLSYGPFGDCAGTIFQERCRATGTTPGFGNLLQAQVPNFTSQTVIVNGQTWTISRQTLVPDRPLNSGDAGYAESSQSVLKVRYDLTRGSTTIAPAFVTEFVPDAVGSCQG</sequence>
<reference evidence="1" key="1">
    <citation type="journal article" date="1983" name="J. Bacteriol.">
        <title>Regulation of the aromatic pathway in the cyanobacterium Synechococcus sp. strain Pcc6301 (Anacystis nidulans).</title>
        <authorList>
            <person name="Hall G.C."/>
            <person name="Flick M.B."/>
            <person name="Jensen R.A."/>
        </authorList>
    </citation>
    <scope>NUCLEOTIDE SEQUENCE</scope>
</reference>
<evidence type="ECO:0000313" key="1">
    <source>
        <dbReference type="EMBL" id="AAN71779.1"/>
    </source>
</evidence>
<name>Q8GIT1_SYNE7</name>
<dbReference type="Proteomes" id="UP000889800">
    <property type="component" value="Chromosome"/>
</dbReference>
<reference evidence="1" key="2">
    <citation type="submission" date="2002-11" db="EMBL/GenBank/DDBJ databases">
        <title>Synechococcus elongatus PCC7942 genome sequence, cosmid 7H1 and 2E8.</title>
        <authorList>
            <person name="Holtman C.K."/>
            <person name="Socias T."/>
            <person name="Mohler B.J."/>
            <person name="Chen Y."/>
            <person name="Min H."/>
            <person name="Golden S.S."/>
            <person name="Youderian P."/>
            <person name="Sandoval P."/>
            <person name="Gonzalez A."/>
            <person name="Salinas I."/>
        </authorList>
    </citation>
    <scope>NUCLEOTIDE SEQUENCE</scope>
</reference>
<dbReference type="RefSeq" id="WP_011378486.1">
    <property type="nucleotide sequence ID" value="NC_007604.1"/>
</dbReference>
<protein>
    <submittedName>
        <fullName evidence="1">Uncharacterized protein</fullName>
    </submittedName>
</protein>
<gene>
    <name evidence="1" type="primary">SEA0041</name>
    <name evidence="2" type="ordered locus">Synpcc7942_2485</name>
</gene>
<evidence type="ECO:0000313" key="3">
    <source>
        <dbReference type="Proteomes" id="UP000889800"/>
    </source>
</evidence>
<dbReference type="HOGENOM" id="CLU_1383561_0_0_3"/>
<reference evidence="3" key="3">
    <citation type="submission" date="2005-08" db="EMBL/GenBank/DDBJ databases">
        <title>Complete sequence of chromosome 1 of Synechococcus elongatus PCC 7942.</title>
        <authorList>
            <consortium name="US DOE Joint Genome Institute"/>
            <person name="Copeland A."/>
            <person name="Lucas S."/>
            <person name="Lapidus A."/>
            <person name="Barry K."/>
            <person name="Detter J.C."/>
            <person name="Glavina T."/>
            <person name="Hammon N."/>
            <person name="Israni S."/>
            <person name="Pitluck S."/>
            <person name="Schmutz J."/>
            <person name="Larimer F."/>
            <person name="Land M."/>
            <person name="Kyrpides N."/>
            <person name="Lykidis A."/>
            <person name="Richardson P."/>
        </authorList>
    </citation>
    <scope>NUCLEOTIDE SEQUENCE [LARGE SCALE GENOMIC DNA]</scope>
    <source>
        <strain evidence="3">ATCC 33912 / PCC 7942 / FACHB-805</strain>
    </source>
</reference>
<dbReference type="GeneID" id="72431375"/>
<dbReference type="KEGG" id="syf:Synpcc7942_2485"/>
<dbReference type="EMBL" id="CP000100">
    <property type="protein sequence ID" value="ABB58515.1"/>
    <property type="molecule type" value="Genomic_DNA"/>
</dbReference>
<dbReference type="BioCyc" id="SYNEL:SYNPCC7942_2485-MONOMER"/>
<dbReference type="STRING" id="1140.Synpcc7942_2485"/>
<dbReference type="EMBL" id="U30252">
    <property type="protein sequence ID" value="AAN71779.1"/>
    <property type="molecule type" value="Genomic_DNA"/>
</dbReference>
<keyword evidence="3" id="KW-1185">Reference proteome</keyword>
<proteinExistence type="predicted"/>
<evidence type="ECO:0000313" key="2">
    <source>
        <dbReference type="EMBL" id="ABB58515.1"/>
    </source>
</evidence>